<feature type="transmembrane region" description="Helical" evidence="1">
    <location>
        <begin position="138"/>
        <end position="162"/>
    </location>
</feature>
<feature type="non-terminal residue" evidence="3">
    <location>
        <position position="684"/>
    </location>
</feature>
<feature type="transmembrane region" description="Helical" evidence="1">
    <location>
        <begin position="461"/>
        <end position="483"/>
    </location>
</feature>
<dbReference type="GO" id="GO:0016747">
    <property type="term" value="F:acyltransferase activity, transferring groups other than amino-acyl groups"/>
    <property type="evidence" value="ECO:0007669"/>
    <property type="project" value="InterPro"/>
</dbReference>
<protein>
    <submittedName>
        <fullName evidence="3">Nose resistant to fluoxetine protein 6-like isoform X1</fullName>
    </submittedName>
</protein>
<comment type="caution">
    <text evidence="3">The sequence shown here is derived from an EMBL/GenBank/DDBJ whole genome shotgun (WGS) entry which is preliminary data.</text>
</comment>
<keyword evidence="6" id="KW-1185">Reference proteome</keyword>
<feature type="transmembrane region" description="Helical" evidence="1">
    <location>
        <begin position="295"/>
        <end position="314"/>
    </location>
</feature>
<evidence type="ECO:0000313" key="5">
    <source>
        <dbReference type="EMBL" id="RWS08089.1"/>
    </source>
</evidence>
<dbReference type="InterPro" id="IPR006621">
    <property type="entry name" value="Nose-resist-to-fluoxetine_N"/>
</dbReference>
<dbReference type="SMART" id="SM00703">
    <property type="entry name" value="NRF"/>
    <property type="match status" value="1"/>
</dbReference>
<evidence type="ECO:0000313" key="6">
    <source>
        <dbReference type="Proteomes" id="UP000285301"/>
    </source>
</evidence>
<dbReference type="InterPro" id="IPR052728">
    <property type="entry name" value="O2_lipid_transport_reg"/>
</dbReference>
<feature type="transmembrane region" description="Helical" evidence="1">
    <location>
        <begin position="570"/>
        <end position="591"/>
    </location>
</feature>
<dbReference type="Pfam" id="PF20146">
    <property type="entry name" value="NRF"/>
    <property type="match status" value="1"/>
</dbReference>
<evidence type="ECO:0000313" key="3">
    <source>
        <dbReference type="EMBL" id="RWS07993.1"/>
    </source>
</evidence>
<evidence type="ECO:0000256" key="1">
    <source>
        <dbReference type="SAM" id="Phobius"/>
    </source>
</evidence>
<keyword evidence="1" id="KW-1133">Transmembrane helix</keyword>
<dbReference type="Pfam" id="PF01757">
    <property type="entry name" value="Acyl_transf_3"/>
    <property type="match status" value="1"/>
</dbReference>
<sequence>LDSNGKPPSGILQGTLTDFGSFDECLQLNTESLAFSERFETQYCLMDINANFNGTIPTDATPPPNIETDGIIWDPILRLFWSRNNLLSFRYGLCVPSTCTQQELMELGNFLAEPMGLSVNVHYCQKEKTFMVDKTQTLILASFASLLLLIIVGTVTEVSIIYRKNEKFLADKSIADFLVSFSIYRNNKRFLSAAKKLQGSPLQHLNGVRCLSLCWIIMGHTYFYTDFVHYHHYRRLQHIQNVDDDLTFMPIANFTLSVNTFFFISGLLVVYSNWKKLTASEGRIGLLKFFFHRIWRIWPPYFVVISLVLILPLLGSGPLWPQSVENTARVCRENWWANILFVNNFQTPNELCLLHTWFLAVTMQFYAISAFLLMLLYRFPKLCIFILIAFITMSGIAVYMYAIVNNLRIPTVIADEVFVDERNIVLTLYIMPYNHLGSYLLGIGFGYFLVKHKNARIPKHVQTLAWLASAFIMLFVIFAPYKAFRGFLPTVHHSALYLATHRTLWALAIGWLVFACSTKRGGIINKFLSWSAFGPLSSLTFLAYLIHPLLMVIHTGSIRERVYFGHYELLNIFLARTMMSFGLAYILFVLVELPFSSIEKYIFPQYSKSLKCTQKTTNAPPILPIITCNLSNQVKFKDQLLCLIEYIKKQVIFEPNAGVNSCNETRIEDKTKINDGYYVFISQQ</sequence>
<evidence type="ECO:0000259" key="2">
    <source>
        <dbReference type="SMART" id="SM00703"/>
    </source>
</evidence>
<dbReference type="AlphaFoldDB" id="A0A3S3PTN2"/>
<keyword evidence="1" id="KW-0472">Membrane</keyword>
<reference evidence="3 6" key="1">
    <citation type="journal article" date="2018" name="Gigascience">
        <title>Genomes of trombidid mites reveal novel predicted allergens and laterally-transferred genes associated with secondary metabolism.</title>
        <authorList>
            <person name="Dong X."/>
            <person name="Chaisiri K."/>
            <person name="Xia D."/>
            <person name="Armstrong S.D."/>
            <person name="Fang Y."/>
            <person name="Donnelly M.J."/>
            <person name="Kadowaki T."/>
            <person name="McGarry J.W."/>
            <person name="Darby A.C."/>
            <person name="Makepeace B.L."/>
        </authorList>
    </citation>
    <scope>NUCLEOTIDE SEQUENCE [LARGE SCALE GENOMIC DNA]</scope>
    <source>
        <strain evidence="3">UoL-WK</strain>
    </source>
</reference>
<feature type="transmembrane region" description="Helical" evidence="1">
    <location>
        <begin position="251"/>
        <end position="274"/>
    </location>
</feature>
<feature type="transmembrane region" description="Helical" evidence="1">
    <location>
        <begin position="357"/>
        <end position="377"/>
    </location>
</feature>
<feature type="domain" description="Nose resistant-to-fluoxetine protein N-terminal" evidence="2">
    <location>
        <begin position="1"/>
        <end position="126"/>
    </location>
</feature>
<feature type="transmembrane region" description="Helical" evidence="1">
    <location>
        <begin position="384"/>
        <end position="404"/>
    </location>
</feature>
<dbReference type="EMBL" id="NCKU01003191">
    <property type="protein sequence ID" value="RWS07993.1"/>
    <property type="molecule type" value="Genomic_DNA"/>
</dbReference>
<feature type="transmembrane region" description="Helical" evidence="1">
    <location>
        <begin position="205"/>
        <end position="224"/>
    </location>
</feature>
<dbReference type="InterPro" id="IPR002656">
    <property type="entry name" value="Acyl_transf_3_dom"/>
</dbReference>
<organism evidence="3 6">
    <name type="scientific">Dinothrombium tinctorium</name>
    <dbReference type="NCBI Taxonomy" id="1965070"/>
    <lineage>
        <taxon>Eukaryota</taxon>
        <taxon>Metazoa</taxon>
        <taxon>Ecdysozoa</taxon>
        <taxon>Arthropoda</taxon>
        <taxon>Chelicerata</taxon>
        <taxon>Arachnida</taxon>
        <taxon>Acari</taxon>
        <taxon>Acariformes</taxon>
        <taxon>Trombidiformes</taxon>
        <taxon>Prostigmata</taxon>
        <taxon>Anystina</taxon>
        <taxon>Parasitengona</taxon>
        <taxon>Trombidioidea</taxon>
        <taxon>Trombidiidae</taxon>
        <taxon>Dinothrombium</taxon>
    </lineage>
</organism>
<dbReference type="EMBL" id="NCKU01003144">
    <property type="protein sequence ID" value="RWS08089.1"/>
    <property type="molecule type" value="Genomic_DNA"/>
</dbReference>
<feature type="non-terminal residue" evidence="3">
    <location>
        <position position="1"/>
    </location>
</feature>
<dbReference type="OrthoDB" id="118951at2759"/>
<feature type="transmembrane region" description="Helical" evidence="1">
    <location>
        <begin position="424"/>
        <end position="449"/>
    </location>
</feature>
<accession>A0A3S3PTN2</accession>
<proteinExistence type="predicted"/>
<reference evidence="3" key="2">
    <citation type="submission" date="2018-11" db="EMBL/GenBank/DDBJ databases">
        <title>Trombidioid mite genomics.</title>
        <authorList>
            <person name="Dong X."/>
        </authorList>
    </citation>
    <scope>NUCLEOTIDE SEQUENCE</scope>
    <source>
        <strain evidence="3">UoL-WK</strain>
    </source>
</reference>
<evidence type="ECO:0000313" key="4">
    <source>
        <dbReference type="EMBL" id="RWS08007.1"/>
    </source>
</evidence>
<dbReference type="Proteomes" id="UP000285301">
    <property type="component" value="Unassembled WGS sequence"/>
</dbReference>
<gene>
    <name evidence="5" type="ORF">B4U79_04075</name>
    <name evidence="4" type="ORF">B4U79_09216</name>
    <name evidence="3" type="ORF">B4U79_12022</name>
</gene>
<dbReference type="PANTHER" id="PTHR11161">
    <property type="entry name" value="O-ACYLTRANSFERASE"/>
    <property type="match status" value="1"/>
</dbReference>
<keyword evidence="1" id="KW-0812">Transmembrane</keyword>
<feature type="transmembrane region" description="Helical" evidence="1">
    <location>
        <begin position="495"/>
        <end position="515"/>
    </location>
</feature>
<dbReference type="PANTHER" id="PTHR11161:SF0">
    <property type="entry name" value="O-ACYLTRANSFERASE LIKE PROTEIN"/>
    <property type="match status" value="1"/>
</dbReference>
<dbReference type="EMBL" id="NCKU01003186">
    <property type="protein sequence ID" value="RWS08007.1"/>
    <property type="molecule type" value="Genomic_DNA"/>
</dbReference>
<feature type="transmembrane region" description="Helical" evidence="1">
    <location>
        <begin position="527"/>
        <end position="550"/>
    </location>
</feature>
<name>A0A3S3PTN2_9ACAR</name>